<dbReference type="EMBL" id="FOKI01000071">
    <property type="protein sequence ID" value="SFB45986.1"/>
    <property type="molecule type" value="Genomic_DNA"/>
</dbReference>
<evidence type="ECO:0000313" key="2">
    <source>
        <dbReference type="EMBL" id="SFB45986.1"/>
    </source>
</evidence>
<accession>A0A1I1B8J8</accession>
<sequence length="62" mass="7355">MLIYIFIVIATVCILVTLIGLYYFSKQEYDNFFVSFILNKDKIKLLKANKINEKNIKNSKLY</sequence>
<feature type="transmembrane region" description="Helical" evidence="1">
    <location>
        <begin position="6"/>
        <end position="24"/>
    </location>
</feature>
<evidence type="ECO:0000256" key="1">
    <source>
        <dbReference type="SAM" id="Phobius"/>
    </source>
</evidence>
<keyword evidence="1" id="KW-1133">Transmembrane helix</keyword>
<evidence type="ECO:0000313" key="3">
    <source>
        <dbReference type="Proteomes" id="UP000198619"/>
    </source>
</evidence>
<dbReference type="AlphaFoldDB" id="A0A1I1B8J8"/>
<proteinExistence type="predicted"/>
<dbReference type="RefSeq" id="WP_090043262.1">
    <property type="nucleotide sequence ID" value="NZ_FOKI01000071.1"/>
</dbReference>
<reference evidence="2 3" key="1">
    <citation type="submission" date="2016-10" db="EMBL/GenBank/DDBJ databases">
        <authorList>
            <person name="de Groot N.N."/>
        </authorList>
    </citation>
    <scope>NUCLEOTIDE SEQUENCE [LARGE SCALE GENOMIC DNA]</scope>
    <source>
        <strain evidence="2 3">DSM 12271</strain>
    </source>
</reference>
<gene>
    <name evidence="2" type="ORF">SAMN04488528_10716</name>
</gene>
<organism evidence="2 3">
    <name type="scientific">Clostridium frigidicarnis</name>
    <dbReference type="NCBI Taxonomy" id="84698"/>
    <lineage>
        <taxon>Bacteria</taxon>
        <taxon>Bacillati</taxon>
        <taxon>Bacillota</taxon>
        <taxon>Clostridia</taxon>
        <taxon>Eubacteriales</taxon>
        <taxon>Clostridiaceae</taxon>
        <taxon>Clostridium</taxon>
    </lineage>
</organism>
<protein>
    <submittedName>
        <fullName evidence="2">Uncharacterized protein</fullName>
    </submittedName>
</protein>
<name>A0A1I1B8J8_9CLOT</name>
<dbReference type="Proteomes" id="UP000198619">
    <property type="component" value="Unassembled WGS sequence"/>
</dbReference>
<keyword evidence="1" id="KW-0812">Transmembrane</keyword>
<keyword evidence="3" id="KW-1185">Reference proteome</keyword>
<keyword evidence="1" id="KW-0472">Membrane</keyword>